<accession>A0A9Q8T637</accession>
<feature type="compositionally biased region" description="Basic and acidic residues" evidence="1">
    <location>
        <begin position="1"/>
        <end position="10"/>
    </location>
</feature>
<evidence type="ECO:0000256" key="1">
    <source>
        <dbReference type="SAM" id="MobiDB-lite"/>
    </source>
</evidence>
<gene>
    <name evidence="2" type="ORF">CLUP02_15530</name>
</gene>
<feature type="compositionally biased region" description="Polar residues" evidence="1">
    <location>
        <begin position="56"/>
        <end position="66"/>
    </location>
</feature>
<feature type="region of interest" description="Disordered" evidence="1">
    <location>
        <begin position="1"/>
        <end position="66"/>
    </location>
</feature>
<sequence length="129" mass="13932">MESTGRDTEYLVKPTANARAGEEIDRHVRGPPSLQLHKAFGKTRHRKSTGGAIALRSQTSLTPSSMRSRQYRCLGSLTDVGLLFGPRPAGCINLPTGCLLARPAIERKMKATGEEASISQARTSSARLL</sequence>
<protein>
    <submittedName>
        <fullName evidence="2">Uncharacterized protein</fullName>
    </submittedName>
</protein>
<dbReference type="RefSeq" id="XP_049151600.1">
    <property type="nucleotide sequence ID" value="XM_049294454.1"/>
</dbReference>
<organism evidence="2 3">
    <name type="scientific">Colletotrichum lupini</name>
    <dbReference type="NCBI Taxonomy" id="145971"/>
    <lineage>
        <taxon>Eukaryota</taxon>
        <taxon>Fungi</taxon>
        <taxon>Dikarya</taxon>
        <taxon>Ascomycota</taxon>
        <taxon>Pezizomycotina</taxon>
        <taxon>Sordariomycetes</taxon>
        <taxon>Hypocreomycetidae</taxon>
        <taxon>Glomerellales</taxon>
        <taxon>Glomerellaceae</taxon>
        <taxon>Colletotrichum</taxon>
        <taxon>Colletotrichum acutatum species complex</taxon>
    </lineage>
</organism>
<dbReference type="KEGG" id="clup:CLUP02_15530"/>
<name>A0A9Q8T637_9PEZI</name>
<dbReference type="AlphaFoldDB" id="A0A9Q8T637"/>
<proteinExistence type="predicted"/>
<evidence type="ECO:0000313" key="2">
    <source>
        <dbReference type="EMBL" id="UQC89999.1"/>
    </source>
</evidence>
<dbReference type="EMBL" id="CP019480">
    <property type="protein sequence ID" value="UQC89999.1"/>
    <property type="molecule type" value="Genomic_DNA"/>
</dbReference>
<reference evidence="2" key="1">
    <citation type="journal article" date="2021" name="Mol. Plant Microbe Interact.">
        <title>Complete Genome Sequence of the Plant-Pathogenic Fungus Colletotrichum lupini.</title>
        <authorList>
            <person name="Baroncelli R."/>
            <person name="Pensec F."/>
            <person name="Da Lio D."/>
            <person name="Boufleur T."/>
            <person name="Vicente I."/>
            <person name="Sarrocco S."/>
            <person name="Picot A."/>
            <person name="Baraldi E."/>
            <person name="Sukno S."/>
            <person name="Thon M."/>
            <person name="Le Floch G."/>
        </authorList>
    </citation>
    <scope>NUCLEOTIDE SEQUENCE</scope>
    <source>
        <strain evidence="2">IMI 504893</strain>
    </source>
</reference>
<evidence type="ECO:0000313" key="3">
    <source>
        <dbReference type="Proteomes" id="UP000830671"/>
    </source>
</evidence>
<dbReference type="Proteomes" id="UP000830671">
    <property type="component" value="Chromosome 8"/>
</dbReference>
<feature type="compositionally biased region" description="Basic residues" evidence="1">
    <location>
        <begin position="39"/>
        <end position="48"/>
    </location>
</feature>
<dbReference type="GeneID" id="73349464"/>
<keyword evidence="3" id="KW-1185">Reference proteome</keyword>